<protein>
    <recommendedName>
        <fullName evidence="3">Histidine kinase/HSP90-like ATPase domain-containing protein</fullName>
    </recommendedName>
</protein>
<evidence type="ECO:0008006" key="3">
    <source>
        <dbReference type="Google" id="ProtNLM"/>
    </source>
</evidence>
<dbReference type="Proteomes" id="UP000464658">
    <property type="component" value="Chromosome"/>
</dbReference>
<sequence length="61" mass="7006">MEKHVLDHLFKTFGRSTKKGDHQGMGTYIIQQLVEKADGTLDFTYRSPNLRLVIKIPLTMS</sequence>
<organism evidence="1 2">
    <name type="scientific">Bacillus safensis</name>
    <dbReference type="NCBI Taxonomy" id="561879"/>
    <lineage>
        <taxon>Bacteria</taxon>
        <taxon>Bacillati</taxon>
        <taxon>Bacillota</taxon>
        <taxon>Bacilli</taxon>
        <taxon>Bacillales</taxon>
        <taxon>Bacillaceae</taxon>
        <taxon>Bacillus</taxon>
    </lineage>
</organism>
<reference evidence="1 2" key="1">
    <citation type="submission" date="2019-12" db="EMBL/GenBank/DDBJ databases">
        <title>Full genome sequence of a Bacillus safensis strain isolated from commercially available natto in Indonesia.</title>
        <authorList>
            <person name="Yoshida M."/>
            <person name="Uomi M."/>
            <person name="Waturangi D."/>
            <person name="Ekaputri J.J."/>
            <person name="Setiamarga D.H.E."/>
        </authorList>
    </citation>
    <scope>NUCLEOTIDE SEQUENCE [LARGE SCALE GENOMIC DNA]</scope>
    <source>
        <strain evidence="1 2">IDN1</strain>
    </source>
</reference>
<dbReference type="InterPro" id="IPR036890">
    <property type="entry name" value="HATPase_C_sf"/>
</dbReference>
<dbReference type="SUPFAM" id="SSF55874">
    <property type="entry name" value="ATPase domain of HSP90 chaperone/DNA topoisomerase II/histidine kinase"/>
    <property type="match status" value="1"/>
</dbReference>
<accession>A0A5S9M2B3</accession>
<proteinExistence type="predicted"/>
<name>A0A5S9M2B3_BACIA</name>
<dbReference type="EMBL" id="AP021906">
    <property type="protein sequence ID" value="BBP86872.1"/>
    <property type="molecule type" value="Genomic_DNA"/>
</dbReference>
<dbReference type="AlphaFoldDB" id="A0A5S9M2B3"/>
<evidence type="ECO:0000313" key="2">
    <source>
        <dbReference type="Proteomes" id="UP000464658"/>
    </source>
</evidence>
<evidence type="ECO:0000313" key="1">
    <source>
        <dbReference type="EMBL" id="BBP86872.1"/>
    </source>
</evidence>
<gene>
    <name evidence="1" type="ORF">BsIDN1_04900</name>
</gene>
<dbReference type="Gene3D" id="3.30.565.10">
    <property type="entry name" value="Histidine kinase-like ATPase, C-terminal domain"/>
    <property type="match status" value="1"/>
</dbReference>